<keyword evidence="2" id="KW-0378">Hydrolase</keyword>
<evidence type="ECO:0000256" key="2">
    <source>
        <dbReference type="ARBA" id="ARBA00022801"/>
    </source>
</evidence>
<organism evidence="6 7">
    <name type="scientific">Halochromatium glycolicum</name>
    <dbReference type="NCBI Taxonomy" id="85075"/>
    <lineage>
        <taxon>Bacteria</taxon>
        <taxon>Pseudomonadati</taxon>
        <taxon>Pseudomonadota</taxon>
        <taxon>Gammaproteobacteria</taxon>
        <taxon>Chromatiales</taxon>
        <taxon>Chromatiaceae</taxon>
        <taxon>Halochromatium</taxon>
    </lineage>
</organism>
<keyword evidence="7" id="KW-1185">Reference proteome</keyword>
<evidence type="ECO:0000259" key="5">
    <source>
        <dbReference type="Pfam" id="PF00149"/>
    </source>
</evidence>
<dbReference type="InterPro" id="IPR026575">
    <property type="entry name" value="GpdQ/CpdA-like"/>
</dbReference>
<dbReference type="PANTHER" id="PTHR42988">
    <property type="entry name" value="PHOSPHOHYDROLASE"/>
    <property type="match status" value="1"/>
</dbReference>
<keyword evidence="1" id="KW-0479">Metal-binding</keyword>
<dbReference type="NCBIfam" id="NF008359">
    <property type="entry name" value="PRK11148.1"/>
    <property type="match status" value="1"/>
</dbReference>
<dbReference type="RefSeq" id="WP_200345132.1">
    <property type="nucleotide sequence ID" value="NZ_NRSJ01000006.1"/>
</dbReference>
<accession>A0AAJ0U292</accession>
<dbReference type="InterPro" id="IPR004843">
    <property type="entry name" value="Calcineurin-like_PHP"/>
</dbReference>
<dbReference type="CDD" id="cd07402">
    <property type="entry name" value="MPP_GpdQ"/>
    <property type="match status" value="1"/>
</dbReference>
<dbReference type="GO" id="GO:0046872">
    <property type="term" value="F:metal ion binding"/>
    <property type="evidence" value="ECO:0007669"/>
    <property type="project" value="UniProtKB-KW"/>
</dbReference>
<evidence type="ECO:0000256" key="3">
    <source>
        <dbReference type="ARBA" id="ARBA00023004"/>
    </source>
</evidence>
<protein>
    <submittedName>
        <fullName evidence="6">3',5'-cyclic-AMP phosphodiesterase</fullName>
    </submittedName>
</protein>
<dbReference type="InterPro" id="IPR050884">
    <property type="entry name" value="CNP_phosphodiesterase-III"/>
</dbReference>
<dbReference type="EMBL" id="NRSJ01000006">
    <property type="protein sequence ID" value="MBK1703959.1"/>
    <property type="molecule type" value="Genomic_DNA"/>
</dbReference>
<dbReference type="SUPFAM" id="SSF56300">
    <property type="entry name" value="Metallo-dependent phosphatases"/>
    <property type="match status" value="1"/>
</dbReference>
<dbReference type="Pfam" id="PF00149">
    <property type="entry name" value="Metallophos"/>
    <property type="match status" value="1"/>
</dbReference>
<dbReference type="Proteomes" id="UP001296776">
    <property type="component" value="Unassembled WGS sequence"/>
</dbReference>
<sequence>MAQSDPARQPGAGPWHARQGIQRVLQFTDLHLYADPDQTLFGVPTRSTFEAVLAQSQVRHWPPDVILFTGDLVHDERLEGYRYLRQVIDRCGIPCFCIPGNHDHKGLLAKAVDALAAEPFRAERIGSWDLLLLDSTIDGSDAGRLQPGTLEAVEQHLASNQGRPTLISLHHQPVPVGSRWIDTMKVEDGAALLGLTARYPQLRLILWGHVHQSFDRRQGSTRLLATPSTCAQFAPGHEEFTLDDEPPGYRWLELHADGRLNTGIERVEVIPQAVEKPLLC</sequence>
<dbReference type="InterPro" id="IPR029052">
    <property type="entry name" value="Metallo-depent_PP-like"/>
</dbReference>
<comment type="similarity">
    <text evidence="4">Belongs to the cyclic nucleotide phosphodiesterase class-III family.</text>
</comment>
<evidence type="ECO:0000313" key="6">
    <source>
        <dbReference type="EMBL" id="MBK1703959.1"/>
    </source>
</evidence>
<feature type="domain" description="Calcineurin-like phosphoesterase" evidence="5">
    <location>
        <begin position="23"/>
        <end position="212"/>
    </location>
</feature>
<evidence type="ECO:0000256" key="1">
    <source>
        <dbReference type="ARBA" id="ARBA00022723"/>
    </source>
</evidence>
<dbReference type="Gene3D" id="3.60.21.10">
    <property type="match status" value="1"/>
</dbReference>
<reference evidence="6" key="2">
    <citation type="journal article" date="2020" name="Microorganisms">
        <title>Osmotic Adaptation and Compatible Solute Biosynthesis of Phototrophic Bacteria as Revealed from Genome Analyses.</title>
        <authorList>
            <person name="Imhoff J.F."/>
            <person name="Rahn T."/>
            <person name="Kunzel S."/>
            <person name="Keller A."/>
            <person name="Neulinger S.C."/>
        </authorList>
    </citation>
    <scope>NUCLEOTIDE SEQUENCE</scope>
    <source>
        <strain evidence="6">DSM 11080</strain>
    </source>
</reference>
<reference evidence="6" key="1">
    <citation type="submission" date="2017-08" db="EMBL/GenBank/DDBJ databases">
        <authorList>
            <person name="Imhoff J.F."/>
            <person name="Rahn T."/>
            <person name="Kuenzel S."/>
            <person name="Neulinger S.C."/>
        </authorList>
    </citation>
    <scope>NUCLEOTIDE SEQUENCE</scope>
    <source>
        <strain evidence="6">DSM 11080</strain>
    </source>
</reference>
<evidence type="ECO:0000256" key="4">
    <source>
        <dbReference type="ARBA" id="ARBA00025742"/>
    </source>
</evidence>
<proteinExistence type="inferred from homology"/>
<dbReference type="PANTHER" id="PTHR42988:SF2">
    <property type="entry name" value="CYCLIC NUCLEOTIDE PHOSPHODIESTERASE CBUA0032-RELATED"/>
    <property type="match status" value="1"/>
</dbReference>
<evidence type="ECO:0000313" key="7">
    <source>
        <dbReference type="Proteomes" id="UP001296776"/>
    </source>
</evidence>
<gene>
    <name evidence="6" type="ORF">CKO40_05230</name>
</gene>
<name>A0AAJ0U292_9GAMM</name>
<comment type="caution">
    <text evidence="6">The sequence shown here is derived from an EMBL/GenBank/DDBJ whole genome shotgun (WGS) entry which is preliminary data.</text>
</comment>
<keyword evidence="3" id="KW-0408">Iron</keyword>
<dbReference type="AlphaFoldDB" id="A0AAJ0U292"/>
<dbReference type="GO" id="GO:0004112">
    <property type="term" value="F:cyclic-nucleotide phosphodiesterase activity"/>
    <property type="evidence" value="ECO:0007669"/>
    <property type="project" value="InterPro"/>
</dbReference>